<protein>
    <submittedName>
        <fullName evidence="1">Uncharacterized protein</fullName>
    </submittedName>
</protein>
<organism evidence="1">
    <name type="scientific">viral metagenome</name>
    <dbReference type="NCBI Taxonomy" id="1070528"/>
    <lineage>
        <taxon>unclassified sequences</taxon>
        <taxon>metagenomes</taxon>
        <taxon>organismal metagenomes</taxon>
    </lineage>
</organism>
<accession>A0A6C0C9W7</accession>
<dbReference type="AlphaFoldDB" id="A0A6C0C9W7"/>
<evidence type="ECO:0000313" key="1">
    <source>
        <dbReference type="EMBL" id="QHT01536.1"/>
    </source>
</evidence>
<reference evidence="1" key="1">
    <citation type="journal article" date="2020" name="Nature">
        <title>Giant virus diversity and host interactions through global metagenomics.</title>
        <authorList>
            <person name="Schulz F."/>
            <person name="Roux S."/>
            <person name="Paez-Espino D."/>
            <person name="Jungbluth S."/>
            <person name="Walsh D.A."/>
            <person name="Denef V.J."/>
            <person name="McMahon K.D."/>
            <person name="Konstantinidis K.T."/>
            <person name="Eloe-Fadrosh E.A."/>
            <person name="Kyrpides N.C."/>
            <person name="Woyke T."/>
        </authorList>
    </citation>
    <scope>NUCLEOTIDE SEQUENCE</scope>
    <source>
        <strain evidence="1">GVMAG-M-3300020192-26</strain>
    </source>
</reference>
<name>A0A6C0C9W7_9ZZZZ</name>
<proteinExistence type="predicted"/>
<sequence>MKNISKKLIFKNLTFFEQSNSEDRKPVFKIPCDKTIGYQFYDAWEK</sequence>
<dbReference type="EMBL" id="MN739376">
    <property type="protein sequence ID" value="QHT01536.1"/>
    <property type="molecule type" value="Genomic_DNA"/>
</dbReference>